<comment type="caution">
    <text evidence="3">The sequence shown here is derived from an EMBL/GenBank/DDBJ whole genome shotgun (WGS) entry which is preliminary data.</text>
</comment>
<sequence length="902" mass="103081">MIAAFTSIFKEAKVKPLYLFSDRGLEFRSAKFRAFLISHEIKLYHIYSHIKSSFAENFIRLLFTKLQRYMTEHNTKKISDVLQEFTMAYNNGYNNAIGMPPNAVKKEDQYKIWEKLYRKHLDAVNKPRSTLKFKINDLVRISCTKLMFEKARIELNQPTYNNMNLASSSADLKSFYAVLSSAANAHGSGGSGVIANSLPTPLQLTRGFYDVGLMKLRYTLHEYIAAESQTVAKAVKLVPKIISDKDPLFPGYQPIEIVPFKALVSIENKYNNLNEHILFSDNLADLFGFTQKNFYLGSFAASQLTLTDVFKDFEVNTEFRVNLIKYLYKGNLISIDQQITAIYIEMTPGETNLKKYFAAVSERIKLAGFNCLGFVQTRFSMGSYTSLAPFNEKCFKSIPKYDLLYFQLGYIDKIYLPMIEPKSLNVIDVIKEVNLALQEMNLPPVVKKYFGFEIASRFESETRMKIRKELVAEEEHEIFLEEEADEIVEIAAKPKRILITSNVVENQFYNNHHVILLAETNINFTNKAEVEANALRDELWYPNDVPEKFTSADQGLKKRFELSQKSKQFTMLGKLCCNIFNQPRWFPSGTEIRIILKRLPPEFCLNSAVETLEPFSGCPYRVELNSAIFYSSRKTISQKILDMHRKKLASGDNCKYPMVDVDMRIFTVSKGLTSATNDGIVLGRIPKIIVIGVTNAAAFMGKLTKDPFNFQHYNLSEISCTWNGEQLQYRHVNYSFKTSNSAGKANELLQGTEISQNKNSSTSNLDAQFSETEPLQEVSSVASSNQYDLKAPSKDGNTEQGFICCCKKQNQDLHITLPEWTEVDINDGGIDTKSNNKRKTTMTLRSKMNRIGKGKRNLKLVKRSLKKQKCKSKRQSKARVQRRKSNSAKAKSYGFYKNGFRK</sequence>
<dbReference type="AlphaFoldDB" id="A0A8J2PDP7"/>
<feature type="compositionally biased region" description="Basic residues" evidence="1">
    <location>
        <begin position="862"/>
        <end position="886"/>
    </location>
</feature>
<reference evidence="3" key="1">
    <citation type="submission" date="2021-06" db="EMBL/GenBank/DDBJ databases">
        <authorList>
            <person name="Hodson N. C."/>
            <person name="Mongue J. A."/>
            <person name="Jaron S. K."/>
        </authorList>
    </citation>
    <scope>NUCLEOTIDE SEQUENCE</scope>
</reference>
<dbReference type="GO" id="GO:0015074">
    <property type="term" value="P:DNA integration"/>
    <property type="evidence" value="ECO:0007669"/>
    <property type="project" value="InterPro"/>
</dbReference>
<dbReference type="PANTHER" id="PTHR46585">
    <property type="entry name" value="INTEGRASE CORE DOMAIN CONTAINING PROTEIN"/>
    <property type="match status" value="1"/>
</dbReference>
<proteinExistence type="predicted"/>
<evidence type="ECO:0000313" key="4">
    <source>
        <dbReference type="Proteomes" id="UP000708208"/>
    </source>
</evidence>
<name>A0A8J2PDP7_9HEXA</name>
<evidence type="ECO:0000313" key="3">
    <source>
        <dbReference type="EMBL" id="CAG7825072.1"/>
    </source>
</evidence>
<dbReference type="InterPro" id="IPR001584">
    <property type="entry name" value="Integrase_cat-core"/>
</dbReference>
<organism evidence="3 4">
    <name type="scientific">Allacma fusca</name>
    <dbReference type="NCBI Taxonomy" id="39272"/>
    <lineage>
        <taxon>Eukaryota</taxon>
        <taxon>Metazoa</taxon>
        <taxon>Ecdysozoa</taxon>
        <taxon>Arthropoda</taxon>
        <taxon>Hexapoda</taxon>
        <taxon>Collembola</taxon>
        <taxon>Symphypleona</taxon>
        <taxon>Sminthuridae</taxon>
        <taxon>Allacma</taxon>
    </lineage>
</organism>
<keyword evidence="4" id="KW-1185">Reference proteome</keyword>
<evidence type="ECO:0000256" key="1">
    <source>
        <dbReference type="SAM" id="MobiDB-lite"/>
    </source>
</evidence>
<accession>A0A8J2PDP7</accession>
<feature type="domain" description="Integrase catalytic" evidence="2">
    <location>
        <begin position="1"/>
        <end position="109"/>
    </location>
</feature>
<evidence type="ECO:0000259" key="2">
    <source>
        <dbReference type="PROSITE" id="PS50994"/>
    </source>
</evidence>
<gene>
    <name evidence="3" type="ORF">AFUS01_LOCUS35197</name>
</gene>
<feature type="region of interest" description="Disordered" evidence="1">
    <location>
        <begin position="862"/>
        <end position="902"/>
    </location>
</feature>
<dbReference type="PROSITE" id="PS50994">
    <property type="entry name" value="INTEGRASE"/>
    <property type="match status" value="1"/>
</dbReference>
<dbReference type="PANTHER" id="PTHR46585:SF1">
    <property type="entry name" value="CHROMO DOMAIN-CONTAINING PROTEIN"/>
    <property type="match status" value="1"/>
</dbReference>
<dbReference type="EMBL" id="CAJVCH010534827">
    <property type="protein sequence ID" value="CAG7825072.1"/>
    <property type="molecule type" value="Genomic_DNA"/>
</dbReference>
<dbReference type="OrthoDB" id="5979489at2759"/>
<protein>
    <recommendedName>
        <fullName evidence="2">Integrase catalytic domain-containing protein</fullName>
    </recommendedName>
</protein>
<dbReference type="Proteomes" id="UP000708208">
    <property type="component" value="Unassembled WGS sequence"/>
</dbReference>